<keyword evidence="1 3" id="KW-0547">Nucleotide-binding</keyword>
<dbReference type="PANTHER" id="PTHR33477">
    <property type="entry name" value="P-LOOP NTPASE DOMAIN-CONTAINING PROTEIN LPA1 HOMOLOG 1"/>
    <property type="match status" value="1"/>
</dbReference>
<dbReference type="Pfam" id="PF13238">
    <property type="entry name" value="AAA_18"/>
    <property type="match status" value="1"/>
</dbReference>
<name>A0A419F183_9BACT</name>
<dbReference type="InterPro" id="IPR005144">
    <property type="entry name" value="ATP-cone_dom"/>
</dbReference>
<keyword evidence="2 3" id="KW-0067">ATP-binding</keyword>
<evidence type="ECO:0000256" key="3">
    <source>
        <dbReference type="PROSITE-ProRule" id="PRU00492"/>
    </source>
</evidence>
<evidence type="ECO:0000313" key="6">
    <source>
        <dbReference type="Proteomes" id="UP000285961"/>
    </source>
</evidence>
<dbReference type="SUPFAM" id="SSF52540">
    <property type="entry name" value="P-loop containing nucleoside triphosphate hydrolases"/>
    <property type="match status" value="1"/>
</dbReference>
<feature type="domain" description="ATP-cone" evidence="4">
    <location>
        <begin position="91"/>
        <end position="177"/>
    </location>
</feature>
<dbReference type="Pfam" id="PF03477">
    <property type="entry name" value="ATP-cone"/>
    <property type="match status" value="1"/>
</dbReference>
<accession>A0A419F183</accession>
<evidence type="ECO:0000259" key="4">
    <source>
        <dbReference type="PROSITE" id="PS51161"/>
    </source>
</evidence>
<evidence type="ECO:0000256" key="1">
    <source>
        <dbReference type="ARBA" id="ARBA00022741"/>
    </source>
</evidence>
<evidence type="ECO:0000313" key="5">
    <source>
        <dbReference type="EMBL" id="RJP71846.1"/>
    </source>
</evidence>
<proteinExistence type="predicted"/>
<reference evidence="5 6" key="1">
    <citation type="journal article" date="2017" name="ISME J.">
        <title>Energy and carbon metabolisms in a deep terrestrial subsurface fluid microbial community.</title>
        <authorList>
            <person name="Momper L."/>
            <person name="Jungbluth S.P."/>
            <person name="Lee M.D."/>
            <person name="Amend J.P."/>
        </authorList>
    </citation>
    <scope>NUCLEOTIDE SEQUENCE [LARGE SCALE GENOMIC DNA]</scope>
    <source>
        <strain evidence="5">SURF_17</strain>
    </source>
</reference>
<dbReference type="Proteomes" id="UP000285961">
    <property type="component" value="Unassembled WGS sequence"/>
</dbReference>
<dbReference type="InterPro" id="IPR027417">
    <property type="entry name" value="P-loop_NTPase"/>
</dbReference>
<dbReference type="AlphaFoldDB" id="A0A419F183"/>
<dbReference type="PROSITE" id="PS51161">
    <property type="entry name" value="ATP_CONE"/>
    <property type="match status" value="1"/>
</dbReference>
<protein>
    <recommendedName>
        <fullName evidence="4">ATP-cone domain-containing protein</fullName>
    </recommendedName>
</protein>
<dbReference type="EMBL" id="QZKI01000054">
    <property type="protein sequence ID" value="RJP71846.1"/>
    <property type="molecule type" value="Genomic_DNA"/>
</dbReference>
<gene>
    <name evidence="5" type="ORF">C4532_06975</name>
</gene>
<comment type="caution">
    <text evidence="5">The sequence shown here is derived from an EMBL/GenBank/DDBJ whole genome shotgun (WGS) entry which is preliminary data.</text>
</comment>
<evidence type="ECO:0000256" key="2">
    <source>
        <dbReference type="ARBA" id="ARBA00022840"/>
    </source>
</evidence>
<organism evidence="5 6">
    <name type="scientific">Candidatus Abyssobacteria bacterium SURF_17</name>
    <dbReference type="NCBI Taxonomy" id="2093361"/>
    <lineage>
        <taxon>Bacteria</taxon>
        <taxon>Pseudomonadati</taxon>
        <taxon>Candidatus Hydrogenedentota</taxon>
        <taxon>Candidatus Abyssobacteria</taxon>
    </lineage>
</organism>
<sequence>MKTQKKYPIVVGKSLRFPFSKGILSQRLLAIGFRPQEAYRIAEAVEERLLRRRSSRVEKSQLRRIVHAMLLREYGKESADKYLEWKRVTSPILVMGDKSRVPFSKGILSQSLQASGIEPNISHSLAITIEKTLLRRDSREVTRNELRELTVKTLRKEYGASYANRYLLWRRLKEPVKPLIILLGGTAGTGKSTIGVELAHRLGITRVISTDSVREVMRIMFSPELMPTIHKSSFDAWKAYDLPKSIQEDVVIAAFMEQALRVSAGIYALMDRALNEKISTIIDGVHIVPGFIKRNYAEKALISKMVITTEDEDMHRERFLIRGQQASTRGVEKYLTNFDSIRKIQNFIVLQANMHNVPVFDNENLDQTVAMIVQHLTAFVRSQDKTSLNVVK</sequence>
<dbReference type="Gene3D" id="3.40.50.300">
    <property type="entry name" value="P-loop containing nucleotide triphosphate hydrolases"/>
    <property type="match status" value="1"/>
</dbReference>
<dbReference type="PANTHER" id="PTHR33477:SF3">
    <property type="entry name" value="P-LOOP NTPASE DOMAIN-CONTAINING PROTEIN LPA1 HOMOLOG 1"/>
    <property type="match status" value="1"/>
</dbReference>
<dbReference type="GO" id="GO:0005524">
    <property type="term" value="F:ATP binding"/>
    <property type="evidence" value="ECO:0007669"/>
    <property type="project" value="UniProtKB-UniRule"/>
</dbReference>